<dbReference type="AlphaFoldDB" id="A0AA97EP20"/>
<protein>
    <submittedName>
        <fullName evidence="2">Endonuclease/exonuclease/phosphatase family protein</fullName>
    </submittedName>
</protein>
<dbReference type="EMBL" id="CP136521">
    <property type="protein sequence ID" value="WOD43879.1"/>
    <property type="molecule type" value="Genomic_DNA"/>
</dbReference>
<dbReference type="Gene3D" id="3.60.10.10">
    <property type="entry name" value="Endonuclease/exonuclease/phosphatase"/>
    <property type="match status" value="1"/>
</dbReference>
<keyword evidence="2" id="KW-0255">Endonuclease</keyword>
<proteinExistence type="predicted"/>
<evidence type="ECO:0000313" key="3">
    <source>
        <dbReference type="Proteomes" id="UP001302486"/>
    </source>
</evidence>
<keyword evidence="2" id="KW-0540">Nuclease</keyword>
<dbReference type="Proteomes" id="UP001302486">
    <property type="component" value="Chromosome"/>
</dbReference>
<dbReference type="PANTHER" id="PTHR41349:SF1">
    <property type="entry name" value="PROTEIN CBG08683"/>
    <property type="match status" value="1"/>
</dbReference>
<name>A0AA97EP20_9FLAO</name>
<evidence type="ECO:0000313" key="2">
    <source>
        <dbReference type="EMBL" id="WOD43879.1"/>
    </source>
</evidence>
<sequence length="356" mass="40104">MSRYILVIFTALVCLSCHSIENKKKADEDKATQPTELKVMTFNIWQEGTMVANGLDKIRDVILTTNPDIVSFTEVRNYNDEDWTAKIIQKLKDKGIDYFGKFAGGDVSLISKYPITASEVVYDGEGSVVKYTVKLETKILVVAAAHLDYTGYACYLPRGYYGGTPNWNLIKDENGNKSPVTNVDEILAYNKKSTRDEQIAAFLNAVKNETNPVILMGDFNEPSHLDWTAKAANRFDHSGVVINWPSTYALYQKGFIDAYRNFYPDELTQPGITWPSKVHGKDSTSWTPLSDERDRIDFIFYKGQGIKTTSATMVGPKASYAYNELVSTFTAEENFMANTLEWPSDHKAVMATLKFE</sequence>
<organism evidence="2 3">
    <name type="scientific">Hwangdonia lutea</name>
    <dbReference type="NCBI Taxonomy" id="3075823"/>
    <lineage>
        <taxon>Bacteria</taxon>
        <taxon>Pseudomonadati</taxon>
        <taxon>Bacteroidota</taxon>
        <taxon>Flavobacteriia</taxon>
        <taxon>Flavobacteriales</taxon>
        <taxon>Flavobacteriaceae</taxon>
        <taxon>Hwangdonia</taxon>
    </lineage>
</organism>
<dbReference type="SUPFAM" id="SSF56219">
    <property type="entry name" value="DNase I-like"/>
    <property type="match status" value="1"/>
</dbReference>
<dbReference type="KEGG" id="hws:RNZ46_01140"/>
<keyword evidence="3" id="KW-1185">Reference proteome</keyword>
<gene>
    <name evidence="2" type="ORF">RNZ46_01140</name>
</gene>
<dbReference type="GO" id="GO:0004519">
    <property type="term" value="F:endonuclease activity"/>
    <property type="evidence" value="ECO:0007669"/>
    <property type="project" value="UniProtKB-KW"/>
</dbReference>
<feature type="domain" description="Endonuclease/exonuclease/phosphatase" evidence="1">
    <location>
        <begin position="40"/>
        <end position="346"/>
    </location>
</feature>
<accession>A0AA97EP20</accession>
<evidence type="ECO:0000259" key="1">
    <source>
        <dbReference type="Pfam" id="PF03372"/>
    </source>
</evidence>
<dbReference type="Pfam" id="PF03372">
    <property type="entry name" value="Exo_endo_phos"/>
    <property type="match status" value="1"/>
</dbReference>
<dbReference type="InterPro" id="IPR036691">
    <property type="entry name" value="Endo/exonu/phosph_ase_sf"/>
</dbReference>
<reference evidence="3" key="1">
    <citation type="submission" date="2024-06" db="EMBL/GenBank/DDBJ databases">
        <title>Hwangdonia haimaensis gen. nov., sp. nov., a member of the family Flavobacteriaceae isolated from the haima cold seep.</title>
        <authorList>
            <person name="Li J."/>
        </authorList>
    </citation>
    <scope>NUCLEOTIDE SEQUENCE [LARGE SCALE GENOMIC DNA]</scope>
    <source>
        <strain evidence="3">SCSIO 19198</strain>
    </source>
</reference>
<dbReference type="InterPro" id="IPR005135">
    <property type="entry name" value="Endo/exonuclease/phosphatase"/>
</dbReference>
<keyword evidence="2" id="KW-0378">Hydrolase</keyword>
<dbReference type="PANTHER" id="PTHR41349">
    <property type="match status" value="1"/>
</dbReference>
<dbReference type="RefSeq" id="WP_316983556.1">
    <property type="nucleotide sequence ID" value="NZ_CP136521.1"/>
</dbReference>